<name>A0A2I2FLC9_ASPCN</name>
<gene>
    <name evidence="1" type="ORF">BDW47DRAFT_122498</name>
</gene>
<dbReference type="GeneID" id="36523005"/>
<proteinExistence type="predicted"/>
<dbReference type="STRING" id="41067.A0A2I2FLC9"/>
<dbReference type="RefSeq" id="XP_024675459.1">
    <property type="nucleotide sequence ID" value="XM_024815845.1"/>
</dbReference>
<evidence type="ECO:0000313" key="2">
    <source>
        <dbReference type="Proteomes" id="UP000234585"/>
    </source>
</evidence>
<keyword evidence="2" id="KW-1185">Reference proteome</keyword>
<dbReference type="EMBL" id="KZ559120">
    <property type="protein sequence ID" value="PLB41447.1"/>
    <property type="molecule type" value="Genomic_DNA"/>
</dbReference>
<dbReference type="AlphaFoldDB" id="A0A2I2FLC9"/>
<dbReference type="Proteomes" id="UP000234585">
    <property type="component" value="Unassembled WGS sequence"/>
</dbReference>
<sequence length="169" mass="18313">MSANPREPGEVEEANSELGKHISLVGLLQTLKATLSQNVEGNPEYSLLAHVKRKCTEGVANDEVYLVNVAPRALIPDSGIPDGEVDPNTHDIQNAYEVVQEYLSQPKAPRPGSASPEDDSEWLPRESAFEKCYESVADVVVQEASILACTKILLACILSEEILAQTAKV</sequence>
<accession>A0A2I2FLC9</accession>
<dbReference type="OrthoDB" id="4483681at2759"/>
<reference evidence="1 2" key="1">
    <citation type="submission" date="2017-12" db="EMBL/GenBank/DDBJ databases">
        <authorList>
            <consortium name="DOE Joint Genome Institute"/>
            <person name="Haridas S."/>
            <person name="Kjaerbolling I."/>
            <person name="Vesth T.C."/>
            <person name="Frisvad J.C."/>
            <person name="Nybo J.L."/>
            <person name="Theobald S."/>
            <person name="Kuo A."/>
            <person name="Bowyer P."/>
            <person name="Matsuda Y."/>
            <person name="Mondo S."/>
            <person name="Lyhne E.K."/>
            <person name="Kogle M.E."/>
            <person name="Clum A."/>
            <person name="Lipzen A."/>
            <person name="Salamov A."/>
            <person name="Ngan C.Y."/>
            <person name="Daum C."/>
            <person name="Chiniquy J."/>
            <person name="Barry K."/>
            <person name="LaButti K."/>
            <person name="Simmons B.A."/>
            <person name="Magnuson J.K."/>
            <person name="Mortensen U.H."/>
            <person name="Larsen T.O."/>
            <person name="Grigoriev I.V."/>
            <person name="Baker S.E."/>
            <person name="Andersen M.R."/>
            <person name="Nordberg H.P."/>
            <person name="Cantor M.N."/>
            <person name="Hua S.X."/>
        </authorList>
    </citation>
    <scope>NUCLEOTIDE SEQUENCE [LARGE SCALE GENOMIC DNA]</scope>
    <source>
        <strain evidence="1 2">CBS 102.13</strain>
    </source>
</reference>
<protein>
    <submittedName>
        <fullName evidence="1">Uncharacterized protein</fullName>
    </submittedName>
</protein>
<organism evidence="1 2">
    <name type="scientific">Aspergillus candidus</name>
    <dbReference type="NCBI Taxonomy" id="41067"/>
    <lineage>
        <taxon>Eukaryota</taxon>
        <taxon>Fungi</taxon>
        <taxon>Dikarya</taxon>
        <taxon>Ascomycota</taxon>
        <taxon>Pezizomycotina</taxon>
        <taxon>Eurotiomycetes</taxon>
        <taxon>Eurotiomycetidae</taxon>
        <taxon>Eurotiales</taxon>
        <taxon>Aspergillaceae</taxon>
        <taxon>Aspergillus</taxon>
        <taxon>Aspergillus subgen. Circumdati</taxon>
    </lineage>
</organism>
<evidence type="ECO:0000313" key="1">
    <source>
        <dbReference type="EMBL" id="PLB41447.1"/>
    </source>
</evidence>